<dbReference type="RefSeq" id="WP_147685462.1">
    <property type="nucleotide sequence ID" value="NZ_VDUX01000003.1"/>
</dbReference>
<dbReference type="GO" id="GO:0016747">
    <property type="term" value="F:acyltransferase activity, transferring groups other than amino-acyl groups"/>
    <property type="evidence" value="ECO:0007669"/>
    <property type="project" value="InterPro"/>
</dbReference>
<proteinExistence type="predicted"/>
<gene>
    <name evidence="4" type="ORF">FHP06_07660</name>
</gene>
<keyword evidence="5" id="KW-1185">Reference proteome</keyword>
<evidence type="ECO:0000256" key="1">
    <source>
        <dbReference type="ARBA" id="ARBA00022679"/>
    </source>
</evidence>
<dbReference type="OrthoDB" id="273614at2"/>
<dbReference type="InterPro" id="IPR000182">
    <property type="entry name" value="GNAT_dom"/>
</dbReference>
<reference evidence="4 5" key="1">
    <citation type="submission" date="2019-06" db="EMBL/GenBank/DDBJ databases">
        <title>Aeromicrobium sp. nov., isolated from a maize field.</title>
        <authorList>
            <person name="Lin S.-Y."/>
            <person name="Tsai C.-F."/>
            <person name="Young C.-C."/>
        </authorList>
    </citation>
    <scope>NUCLEOTIDE SEQUENCE [LARGE SCALE GENOMIC DNA]</scope>
    <source>
        <strain evidence="4 5">CC-CFT486</strain>
    </source>
</reference>
<accession>A0A5C8NHK7</accession>
<evidence type="ECO:0000313" key="5">
    <source>
        <dbReference type="Proteomes" id="UP000321571"/>
    </source>
</evidence>
<evidence type="ECO:0000256" key="2">
    <source>
        <dbReference type="ARBA" id="ARBA00023315"/>
    </source>
</evidence>
<dbReference type="AlphaFoldDB" id="A0A5C8NHK7"/>
<sequence>MSDLLLRRARPDEAAAVGALTVAGYDANGYLVRPDGSRDHDYAAVLGDGATRADDAVVMVAVDADAPDTLLGTVTWCPEGSSLRELAVRDDQGEFRMLTVAPEARRRGVGAALLDWCVTEARSTGLREIVLSTLPEMTDAHRLYESRGFRHRPELDWEPLDGVVLWGFSLSL</sequence>
<dbReference type="PROSITE" id="PS51186">
    <property type="entry name" value="GNAT"/>
    <property type="match status" value="1"/>
</dbReference>
<keyword evidence="1 4" id="KW-0808">Transferase</keyword>
<dbReference type="EMBL" id="VDUX01000003">
    <property type="protein sequence ID" value="TXL61299.1"/>
    <property type="molecule type" value="Genomic_DNA"/>
</dbReference>
<dbReference type="SUPFAM" id="SSF55729">
    <property type="entry name" value="Acyl-CoA N-acyltransferases (Nat)"/>
    <property type="match status" value="1"/>
</dbReference>
<evidence type="ECO:0000259" key="3">
    <source>
        <dbReference type="PROSITE" id="PS51186"/>
    </source>
</evidence>
<dbReference type="Gene3D" id="3.40.630.30">
    <property type="match status" value="1"/>
</dbReference>
<dbReference type="InterPro" id="IPR016181">
    <property type="entry name" value="Acyl_CoA_acyltransferase"/>
</dbReference>
<feature type="domain" description="N-acetyltransferase" evidence="3">
    <location>
        <begin position="4"/>
        <end position="171"/>
    </location>
</feature>
<evidence type="ECO:0000313" key="4">
    <source>
        <dbReference type="EMBL" id="TXL61299.1"/>
    </source>
</evidence>
<protein>
    <submittedName>
        <fullName evidence="4">GNAT family N-acetyltransferase</fullName>
    </submittedName>
</protein>
<dbReference type="PANTHER" id="PTHR43877">
    <property type="entry name" value="AMINOALKYLPHOSPHONATE N-ACETYLTRANSFERASE-RELATED-RELATED"/>
    <property type="match status" value="1"/>
</dbReference>
<dbReference type="InterPro" id="IPR050832">
    <property type="entry name" value="Bact_Acetyltransf"/>
</dbReference>
<dbReference type="CDD" id="cd04301">
    <property type="entry name" value="NAT_SF"/>
    <property type="match status" value="1"/>
</dbReference>
<keyword evidence="2" id="KW-0012">Acyltransferase</keyword>
<dbReference type="Pfam" id="PF00583">
    <property type="entry name" value="Acetyltransf_1"/>
    <property type="match status" value="1"/>
</dbReference>
<organism evidence="4 5">
    <name type="scientific">Aeromicrobium terrae</name>
    <dbReference type="NCBI Taxonomy" id="2498846"/>
    <lineage>
        <taxon>Bacteria</taxon>
        <taxon>Bacillati</taxon>
        <taxon>Actinomycetota</taxon>
        <taxon>Actinomycetes</taxon>
        <taxon>Propionibacteriales</taxon>
        <taxon>Nocardioidaceae</taxon>
        <taxon>Aeromicrobium</taxon>
    </lineage>
</organism>
<dbReference type="Proteomes" id="UP000321571">
    <property type="component" value="Unassembled WGS sequence"/>
</dbReference>
<name>A0A5C8NHK7_9ACTN</name>
<comment type="caution">
    <text evidence="4">The sequence shown here is derived from an EMBL/GenBank/DDBJ whole genome shotgun (WGS) entry which is preliminary data.</text>
</comment>